<accession>A0A0C9UDM4</accession>
<gene>
    <name evidence="3" type="ORF">M422DRAFT_265292</name>
</gene>
<keyword evidence="1" id="KW-0732">Signal</keyword>
<dbReference type="CDD" id="cd11377">
    <property type="entry name" value="Pro-peptidase_S53"/>
    <property type="match status" value="1"/>
</dbReference>
<evidence type="ECO:0000313" key="3">
    <source>
        <dbReference type="EMBL" id="KIJ32809.1"/>
    </source>
</evidence>
<keyword evidence="4" id="KW-1185">Reference proteome</keyword>
<evidence type="ECO:0000313" key="4">
    <source>
        <dbReference type="Proteomes" id="UP000054279"/>
    </source>
</evidence>
<dbReference type="AlphaFoldDB" id="A0A0C9UDM4"/>
<feature type="signal peptide" evidence="1">
    <location>
        <begin position="1"/>
        <end position="19"/>
    </location>
</feature>
<dbReference type="PANTHER" id="PTHR14218:SF19">
    <property type="entry name" value="SERINE PROTEASE AORO, PUTATIVE (AFU_ORTHOLOGUE AFUA_6G10250)-RELATED"/>
    <property type="match status" value="1"/>
</dbReference>
<dbReference type="EMBL" id="KN837221">
    <property type="protein sequence ID" value="KIJ32809.1"/>
    <property type="molecule type" value="Genomic_DNA"/>
</dbReference>
<dbReference type="HOGENOM" id="CLU_013783_1_0_1"/>
<dbReference type="SUPFAM" id="SSF54897">
    <property type="entry name" value="Protease propeptides/inhibitors"/>
    <property type="match status" value="1"/>
</dbReference>
<evidence type="ECO:0000259" key="2">
    <source>
        <dbReference type="SMART" id="SM00944"/>
    </source>
</evidence>
<dbReference type="OrthoDB" id="3260196at2759"/>
<feature type="chain" id="PRO_5002204099" description="Peptidase S53 activation domain-containing protein" evidence="1">
    <location>
        <begin position="20"/>
        <end position="274"/>
    </location>
</feature>
<feature type="domain" description="Peptidase S53 activation" evidence="2">
    <location>
        <begin position="37"/>
        <end position="180"/>
    </location>
</feature>
<dbReference type="GO" id="GO:0006508">
    <property type="term" value="P:proteolysis"/>
    <property type="evidence" value="ECO:0007669"/>
    <property type="project" value="TreeGrafter"/>
</dbReference>
<dbReference type="InterPro" id="IPR015366">
    <property type="entry name" value="S53_propep"/>
</dbReference>
<protein>
    <recommendedName>
        <fullName evidence="2">Peptidase S53 activation domain-containing protein</fullName>
    </recommendedName>
</protein>
<organism evidence="3 4">
    <name type="scientific">Sphaerobolus stellatus (strain SS14)</name>
    <dbReference type="NCBI Taxonomy" id="990650"/>
    <lineage>
        <taxon>Eukaryota</taxon>
        <taxon>Fungi</taxon>
        <taxon>Dikarya</taxon>
        <taxon>Basidiomycota</taxon>
        <taxon>Agaricomycotina</taxon>
        <taxon>Agaricomycetes</taxon>
        <taxon>Phallomycetidae</taxon>
        <taxon>Geastrales</taxon>
        <taxon>Sphaerobolaceae</taxon>
        <taxon>Sphaerobolus</taxon>
    </lineage>
</organism>
<dbReference type="InterPro" id="IPR050819">
    <property type="entry name" value="Tripeptidyl-peptidase_I"/>
</dbReference>
<name>A0A0C9UDM4_SPHS4</name>
<dbReference type="PANTHER" id="PTHR14218">
    <property type="entry name" value="PROTEASE S8 TRIPEPTIDYL PEPTIDASE I CLN2"/>
    <property type="match status" value="1"/>
</dbReference>
<dbReference type="Proteomes" id="UP000054279">
    <property type="component" value="Unassembled WGS sequence"/>
</dbReference>
<dbReference type="SMART" id="SM00944">
    <property type="entry name" value="Pro-kuma_activ"/>
    <property type="match status" value="1"/>
</dbReference>
<reference evidence="3 4" key="1">
    <citation type="submission" date="2014-06" db="EMBL/GenBank/DDBJ databases">
        <title>Evolutionary Origins and Diversification of the Mycorrhizal Mutualists.</title>
        <authorList>
            <consortium name="DOE Joint Genome Institute"/>
            <consortium name="Mycorrhizal Genomics Consortium"/>
            <person name="Kohler A."/>
            <person name="Kuo A."/>
            <person name="Nagy L.G."/>
            <person name="Floudas D."/>
            <person name="Copeland A."/>
            <person name="Barry K.W."/>
            <person name="Cichocki N."/>
            <person name="Veneault-Fourrey C."/>
            <person name="LaButti K."/>
            <person name="Lindquist E.A."/>
            <person name="Lipzen A."/>
            <person name="Lundell T."/>
            <person name="Morin E."/>
            <person name="Murat C."/>
            <person name="Riley R."/>
            <person name="Ohm R."/>
            <person name="Sun H."/>
            <person name="Tunlid A."/>
            <person name="Henrissat B."/>
            <person name="Grigoriev I.V."/>
            <person name="Hibbett D.S."/>
            <person name="Martin F."/>
        </authorList>
    </citation>
    <scope>NUCLEOTIDE SEQUENCE [LARGE SCALE GENOMIC DNA]</scope>
    <source>
        <strain evidence="3 4">SS14</strain>
    </source>
</reference>
<dbReference type="GO" id="GO:0008240">
    <property type="term" value="F:tripeptidyl-peptidase activity"/>
    <property type="evidence" value="ECO:0007669"/>
    <property type="project" value="TreeGrafter"/>
</dbReference>
<dbReference type="GO" id="GO:0004175">
    <property type="term" value="F:endopeptidase activity"/>
    <property type="evidence" value="ECO:0007669"/>
    <property type="project" value="TreeGrafter"/>
</dbReference>
<proteinExistence type="predicted"/>
<dbReference type="Pfam" id="PF09286">
    <property type="entry name" value="Pro-kuma_activ"/>
    <property type="match status" value="1"/>
</dbReference>
<sequence>MFSFSVAATVFCLLGNAFSSPSLNSRRVVHEKRHFTSEKWTRSRKLGDDVILPMRFGMKQNNIERIEELIMDVSHPTSPNYGKHWSPDKIADTFAPSQGSIDAVKAWLHSEGVRPERIRLSNSRGWIEFNATTAEVERILETEYHVYTHTYGGEHIACDSYTVPEHVREHIDIILPSVNFDARALPSGNPASPQRRALKNGAAINTHIKTNGKKAKPASTSALSPEINSPSLADCDEQIVPNCLRALYNFTSFTVKSPQNSYGIVEYTPQGEKN</sequence>
<evidence type="ECO:0000256" key="1">
    <source>
        <dbReference type="SAM" id="SignalP"/>
    </source>
</evidence>